<evidence type="ECO:0000313" key="1">
    <source>
        <dbReference type="EMBL" id="CAB4184625.1"/>
    </source>
</evidence>
<organism evidence="1">
    <name type="scientific">uncultured Caudovirales phage</name>
    <dbReference type="NCBI Taxonomy" id="2100421"/>
    <lineage>
        <taxon>Viruses</taxon>
        <taxon>Duplodnaviria</taxon>
        <taxon>Heunggongvirae</taxon>
        <taxon>Uroviricota</taxon>
        <taxon>Caudoviricetes</taxon>
        <taxon>Peduoviridae</taxon>
        <taxon>Maltschvirus</taxon>
        <taxon>Maltschvirus maltsch</taxon>
    </lineage>
</organism>
<proteinExistence type="predicted"/>
<dbReference type="EMBL" id="LR797066">
    <property type="protein sequence ID" value="CAB4184625.1"/>
    <property type="molecule type" value="Genomic_DNA"/>
</dbReference>
<evidence type="ECO:0000313" key="3">
    <source>
        <dbReference type="EMBL" id="CAB4215473.1"/>
    </source>
</evidence>
<dbReference type="EMBL" id="LR797343">
    <property type="protein sequence ID" value="CAB4204184.1"/>
    <property type="molecule type" value="Genomic_DNA"/>
</dbReference>
<name>A0A6J5QUZ9_9CAUD</name>
<reference evidence="1" key="1">
    <citation type="submission" date="2020-05" db="EMBL/GenBank/DDBJ databases">
        <authorList>
            <person name="Chiriac C."/>
            <person name="Salcher M."/>
            <person name="Ghai R."/>
            <person name="Kavagutti S V."/>
        </authorList>
    </citation>
    <scope>NUCLEOTIDE SEQUENCE</scope>
</reference>
<evidence type="ECO:0000313" key="4">
    <source>
        <dbReference type="EMBL" id="CAB5230057.1"/>
    </source>
</evidence>
<dbReference type="EMBL" id="LR798405">
    <property type="protein sequence ID" value="CAB5230057.1"/>
    <property type="molecule type" value="Genomic_DNA"/>
</dbReference>
<dbReference type="EMBL" id="LR797430">
    <property type="protein sequence ID" value="CAB4215473.1"/>
    <property type="molecule type" value="Genomic_DNA"/>
</dbReference>
<evidence type="ECO:0000313" key="2">
    <source>
        <dbReference type="EMBL" id="CAB4204184.1"/>
    </source>
</evidence>
<protein>
    <submittedName>
        <fullName evidence="1">Uncharacterized protein</fullName>
    </submittedName>
</protein>
<sequence>MKLPRFTSGSIGRLDYKALNQAFTAIEKIDGQPQEGELYNGAIRESFIATITGLMTDAVQGTTQSTGQGTLWKTYVYDWNEVDISYGSDGAGTGIGLSDLRGARGIDYASGVTITPPKSYYPAIDFAPYRRFADGDVVMLTRCAVKSGSTYSMMYAITPVSAVTPFLARLTSVVGTVGAGRYAWTGLSRLITGSSANKTEATNLYEKNRVSTPGSTNALSVNGTSWGGSGDWGHGQSLSQAGSTLTKLQLPTGGEGVGTVVIMHQSHVLESSGGTAFYFYSVAPVSSVCA</sequence>
<gene>
    <name evidence="1" type="ORF">UFOVP1116_20</name>
    <name evidence="2" type="ORF">UFOVP1391_40</name>
    <name evidence="3" type="ORF">UFOVP1480_19</name>
    <name evidence="4" type="ORF">UFOVP1568_33</name>
</gene>
<accession>A0A6J5QUZ9</accession>